<comment type="caution">
    <text evidence="3">The sequence shown here is derived from an EMBL/GenBank/DDBJ whole genome shotgun (WGS) entry which is preliminary data.</text>
</comment>
<evidence type="ECO:0000256" key="1">
    <source>
        <dbReference type="SAM" id="Coils"/>
    </source>
</evidence>
<keyword evidence="2" id="KW-0732">Signal</keyword>
<organism evidence="3 4">
    <name type="scientific">Clostridium brassicae</name>
    <dbReference type="NCBI Taxonomy" id="2999072"/>
    <lineage>
        <taxon>Bacteria</taxon>
        <taxon>Bacillati</taxon>
        <taxon>Bacillota</taxon>
        <taxon>Clostridia</taxon>
        <taxon>Eubacteriales</taxon>
        <taxon>Clostridiaceae</taxon>
        <taxon>Clostridium</taxon>
    </lineage>
</organism>
<accession>A0ABT4DAP2</accession>
<keyword evidence="1" id="KW-0175">Coiled coil</keyword>
<dbReference type="EMBL" id="JAPQFJ010000005">
    <property type="protein sequence ID" value="MCY6958281.1"/>
    <property type="molecule type" value="Genomic_DNA"/>
</dbReference>
<evidence type="ECO:0000313" key="3">
    <source>
        <dbReference type="EMBL" id="MCY6958281.1"/>
    </source>
</evidence>
<keyword evidence="4" id="KW-1185">Reference proteome</keyword>
<dbReference type="RefSeq" id="WP_268060695.1">
    <property type="nucleotide sequence ID" value="NZ_JAPQFJ010000005.1"/>
</dbReference>
<feature type="chain" id="PRO_5046547416" evidence="2">
    <location>
        <begin position="26"/>
        <end position="310"/>
    </location>
</feature>
<feature type="signal peptide" evidence="2">
    <location>
        <begin position="1"/>
        <end position="25"/>
    </location>
</feature>
<gene>
    <name evidence="3" type="ORF">OW729_06655</name>
</gene>
<name>A0ABT4DAP2_9CLOT</name>
<dbReference type="Proteomes" id="UP001144612">
    <property type="component" value="Unassembled WGS sequence"/>
</dbReference>
<proteinExistence type="predicted"/>
<evidence type="ECO:0000313" key="4">
    <source>
        <dbReference type="Proteomes" id="UP001144612"/>
    </source>
</evidence>
<protein>
    <submittedName>
        <fullName evidence="3">Uncharacterized protein</fullName>
    </submittedName>
</protein>
<feature type="coiled-coil region" evidence="1">
    <location>
        <begin position="210"/>
        <end position="237"/>
    </location>
</feature>
<reference evidence="3" key="1">
    <citation type="submission" date="2022-12" db="EMBL/GenBank/DDBJ databases">
        <title>Clostridium sp. nov., isolated from industrial wastewater.</title>
        <authorList>
            <person name="Jiayan W."/>
        </authorList>
    </citation>
    <scope>NUCLEOTIDE SEQUENCE</scope>
    <source>
        <strain evidence="3">ZC22-4</strain>
    </source>
</reference>
<sequence>MLKRKLILSSLSLLCCLSFSSIANAQVDGYLIKNNDNIIQYNIDDLLESMDKNDNLYKQFQNQSKENGIYAYHDDSGKIVSTQEIINAYLDESEGFNLNNFIKKDTTKSLDVKDVKNAKDTINTPTNPEKPSDNVSIDDLKKKIKTPEELIEYFNKTEKFNTLKTPAGTFKFTNSVKVNKEPENLISPAFDISITTDWKDVFPYEVATCKNCTKEQAKEIAQLLKNYQKQLADITLALFPNKKVVGQFYTENKEQVNNYPYHEKYVYFYTWGTYDVPHKNFYCDSKLKEFTWYEELDNLRFTDRRFNLYN</sequence>
<evidence type="ECO:0000256" key="2">
    <source>
        <dbReference type="SAM" id="SignalP"/>
    </source>
</evidence>